<evidence type="ECO:0000313" key="2">
    <source>
        <dbReference type="Proteomes" id="UP000093000"/>
    </source>
</evidence>
<accession>A0A1C7NDB9</accession>
<dbReference type="Proteomes" id="UP000093000">
    <property type="component" value="Unassembled WGS sequence"/>
</dbReference>
<dbReference type="InParanoid" id="A0A1C7NDB9"/>
<protein>
    <submittedName>
        <fullName evidence="1">Uncharacterized protein</fullName>
    </submittedName>
</protein>
<evidence type="ECO:0000313" key="1">
    <source>
        <dbReference type="EMBL" id="OBZ87113.1"/>
    </source>
</evidence>
<name>A0A1C7NDB9_9FUNG</name>
<comment type="caution">
    <text evidence="1">The sequence shown here is derived from an EMBL/GenBank/DDBJ whole genome shotgun (WGS) entry which is preliminary data.</text>
</comment>
<reference evidence="1 2" key="1">
    <citation type="submission" date="2016-03" db="EMBL/GenBank/DDBJ databases">
        <title>Choanephora cucurbitarum.</title>
        <authorList>
            <person name="Min B."/>
            <person name="Park H."/>
            <person name="Park J.-H."/>
            <person name="Shin H.-D."/>
            <person name="Choi I.-G."/>
        </authorList>
    </citation>
    <scope>NUCLEOTIDE SEQUENCE [LARGE SCALE GENOMIC DNA]</scope>
    <source>
        <strain evidence="1 2">KUS-F28377</strain>
    </source>
</reference>
<organism evidence="1 2">
    <name type="scientific">Choanephora cucurbitarum</name>
    <dbReference type="NCBI Taxonomy" id="101091"/>
    <lineage>
        <taxon>Eukaryota</taxon>
        <taxon>Fungi</taxon>
        <taxon>Fungi incertae sedis</taxon>
        <taxon>Mucoromycota</taxon>
        <taxon>Mucoromycotina</taxon>
        <taxon>Mucoromycetes</taxon>
        <taxon>Mucorales</taxon>
        <taxon>Mucorineae</taxon>
        <taxon>Choanephoraceae</taxon>
        <taxon>Choanephoroideae</taxon>
        <taxon>Choanephora</taxon>
    </lineage>
</organism>
<dbReference type="AlphaFoldDB" id="A0A1C7NDB9"/>
<dbReference type="OrthoDB" id="10579582at2759"/>
<proteinExistence type="predicted"/>
<keyword evidence="2" id="KW-1185">Reference proteome</keyword>
<sequence length="136" mass="15669">MFTIHRRFYRQQQTFVTDGLHCSLTEILYVCLYITSPYTFQSINYLLFHPKLQQFFGTDVHLVDTMHMTARAKGLLSILGRTDGRTKRIVFDLKVATLAFIYTLGIAKVDAKGNKHVCIDTKTLSANLEEVYTLKE</sequence>
<dbReference type="EMBL" id="LUGH01000246">
    <property type="protein sequence ID" value="OBZ87113.1"/>
    <property type="molecule type" value="Genomic_DNA"/>
</dbReference>
<gene>
    <name evidence="1" type="ORF">A0J61_04842</name>
</gene>